<evidence type="ECO:0000313" key="3">
    <source>
        <dbReference type="Proteomes" id="UP000006057"/>
    </source>
</evidence>
<evidence type="ECO:0008006" key="4">
    <source>
        <dbReference type="Google" id="ProtNLM"/>
    </source>
</evidence>
<feature type="chain" id="PRO_5003686596" description="RNA-binding protein" evidence="1">
    <location>
        <begin position="31"/>
        <end position="99"/>
    </location>
</feature>
<proteinExistence type="predicted"/>
<feature type="signal peptide" evidence="1">
    <location>
        <begin position="1"/>
        <end position="30"/>
    </location>
</feature>
<name>I4BRD7_MYCCN</name>
<sequence precursor="true">MKPRRVLLLANACAAVAGLVVFAPPPSASADVCGSVGGRFVSVSGCGNVADAIAPWVPPPAAYAPLPEDYAAPPPPPPPPPNISVCGSVGRRVTVSGCV</sequence>
<evidence type="ECO:0000256" key="1">
    <source>
        <dbReference type="SAM" id="SignalP"/>
    </source>
</evidence>
<accession>I4BRD7</accession>
<keyword evidence="3" id="KW-1185">Reference proteome</keyword>
<dbReference type="EMBL" id="CP003053">
    <property type="protein sequence ID" value="AFM19844.1"/>
    <property type="molecule type" value="Genomic_DNA"/>
</dbReference>
<dbReference type="HOGENOM" id="CLU_129809_0_1_11"/>
<dbReference type="STRING" id="710421.Mycch_5158"/>
<protein>
    <recommendedName>
        <fullName evidence="4">RNA-binding protein</fullName>
    </recommendedName>
</protein>
<dbReference type="Proteomes" id="UP000006057">
    <property type="component" value="Chromosome"/>
</dbReference>
<evidence type="ECO:0000313" key="2">
    <source>
        <dbReference type="EMBL" id="AFM19844.1"/>
    </source>
</evidence>
<dbReference type="KEGG" id="mcb:Mycch_5158"/>
<dbReference type="RefSeq" id="WP_014818309.1">
    <property type="nucleotide sequence ID" value="NC_018027.1"/>
</dbReference>
<organism evidence="2 3">
    <name type="scientific">Mycolicibacterium chubuense (strain NBB4)</name>
    <name type="common">Mycobacterium chubuense</name>
    <dbReference type="NCBI Taxonomy" id="710421"/>
    <lineage>
        <taxon>Bacteria</taxon>
        <taxon>Bacillati</taxon>
        <taxon>Actinomycetota</taxon>
        <taxon>Actinomycetes</taxon>
        <taxon>Mycobacteriales</taxon>
        <taxon>Mycobacteriaceae</taxon>
        <taxon>Mycolicibacterium</taxon>
    </lineage>
</organism>
<dbReference type="AlphaFoldDB" id="I4BRD7"/>
<keyword evidence="1" id="KW-0732">Signal</keyword>
<dbReference type="PATRIC" id="fig|710421.3.peg.5142"/>
<gene>
    <name evidence="2" type="ordered locus">Mycch_5158</name>
</gene>
<reference evidence="2 3" key="1">
    <citation type="submission" date="2012-06" db="EMBL/GenBank/DDBJ databases">
        <title>Complete sequence of chromosome of Mycobacterium chubuense NBB4.</title>
        <authorList>
            <consortium name="US DOE Joint Genome Institute"/>
            <person name="Lucas S."/>
            <person name="Han J."/>
            <person name="Lapidus A."/>
            <person name="Cheng J.-F."/>
            <person name="Goodwin L."/>
            <person name="Pitluck S."/>
            <person name="Peters L."/>
            <person name="Mikhailova N."/>
            <person name="Teshima H."/>
            <person name="Detter J.C."/>
            <person name="Han C."/>
            <person name="Tapia R."/>
            <person name="Land M."/>
            <person name="Hauser L."/>
            <person name="Kyrpides N."/>
            <person name="Ivanova N."/>
            <person name="Pagani I."/>
            <person name="Mattes T."/>
            <person name="Holmes A."/>
            <person name="Rutledge P."/>
            <person name="Paulsen I."/>
            <person name="Coleman N."/>
            <person name="Woyke T."/>
        </authorList>
    </citation>
    <scope>NUCLEOTIDE SEQUENCE [LARGE SCALE GENOMIC DNA]</scope>
    <source>
        <strain evidence="2 3">NBB4</strain>
    </source>
</reference>